<organism evidence="1 2">
    <name type="scientific">Botryosphaeria dothidea</name>
    <dbReference type="NCBI Taxonomy" id="55169"/>
    <lineage>
        <taxon>Eukaryota</taxon>
        <taxon>Fungi</taxon>
        <taxon>Dikarya</taxon>
        <taxon>Ascomycota</taxon>
        <taxon>Pezizomycotina</taxon>
        <taxon>Dothideomycetes</taxon>
        <taxon>Dothideomycetes incertae sedis</taxon>
        <taxon>Botryosphaeriales</taxon>
        <taxon>Botryosphaeriaceae</taxon>
        <taxon>Botryosphaeria</taxon>
    </lineage>
</organism>
<evidence type="ECO:0000313" key="1">
    <source>
        <dbReference type="EMBL" id="KAF4303451.1"/>
    </source>
</evidence>
<protein>
    <submittedName>
        <fullName evidence="1">Uncharacterized protein</fullName>
    </submittedName>
</protein>
<dbReference type="AlphaFoldDB" id="A0A8H4ILR9"/>
<name>A0A8H4ILR9_9PEZI</name>
<keyword evidence="2" id="KW-1185">Reference proteome</keyword>
<proteinExistence type="predicted"/>
<accession>A0A8H4ILR9</accession>
<reference evidence="1" key="1">
    <citation type="submission" date="2020-04" db="EMBL/GenBank/DDBJ databases">
        <title>Genome Assembly and Annotation of Botryosphaeria dothidea sdau 11-99, a Latent Pathogen of Apple Fruit Ring Rot in China.</title>
        <authorList>
            <person name="Yu C."/>
            <person name="Diao Y."/>
            <person name="Lu Q."/>
            <person name="Zhao J."/>
            <person name="Cui S."/>
            <person name="Peng C."/>
            <person name="He B."/>
            <person name="Liu H."/>
        </authorList>
    </citation>
    <scope>NUCLEOTIDE SEQUENCE [LARGE SCALE GENOMIC DNA]</scope>
    <source>
        <strain evidence="1">Sdau11-99</strain>
    </source>
</reference>
<sequence length="140" mass="15863">MECAMLPCDDSNDVLQFQLTDLVSVITQEAQNGIIDLSKDNLEIVEGFLKFLHQRDYPKLLRHARDWAKSYITEDGSLLQAIIEVYDTTTAGHRGLRDSVVRAVQIHFETVMSDETFVDEVWTTVAEFSLDVAKAFHAEA</sequence>
<dbReference type="EMBL" id="WWBZ02000062">
    <property type="protein sequence ID" value="KAF4303451.1"/>
    <property type="molecule type" value="Genomic_DNA"/>
</dbReference>
<evidence type="ECO:0000313" key="2">
    <source>
        <dbReference type="Proteomes" id="UP000572817"/>
    </source>
</evidence>
<dbReference type="Proteomes" id="UP000572817">
    <property type="component" value="Unassembled WGS sequence"/>
</dbReference>
<gene>
    <name evidence="1" type="ORF">GTA08_BOTSDO08674</name>
</gene>
<comment type="caution">
    <text evidence="1">The sequence shown here is derived from an EMBL/GenBank/DDBJ whole genome shotgun (WGS) entry which is preliminary data.</text>
</comment>